<dbReference type="GO" id="GO:0004386">
    <property type="term" value="F:helicase activity"/>
    <property type="evidence" value="ECO:0007669"/>
    <property type="project" value="UniProtKB-KW"/>
</dbReference>
<dbReference type="Proteomes" id="UP001500340">
    <property type="component" value="Unassembled WGS sequence"/>
</dbReference>
<keyword evidence="1" id="KW-0067">ATP-binding</keyword>
<keyword evidence="2" id="KW-1185">Reference proteome</keyword>
<gene>
    <name evidence="1" type="ORF">GCM10008933_29050</name>
</gene>
<keyword evidence="1" id="KW-0347">Helicase</keyword>
<keyword evidence="1" id="KW-0378">Hydrolase</keyword>
<evidence type="ECO:0000313" key="1">
    <source>
        <dbReference type="EMBL" id="GAA0396655.1"/>
    </source>
</evidence>
<comment type="caution">
    <text evidence="1">The sequence shown here is derived from an EMBL/GenBank/DDBJ whole genome shotgun (WGS) entry which is preliminary data.</text>
</comment>
<evidence type="ECO:0000313" key="2">
    <source>
        <dbReference type="Proteomes" id="UP001500340"/>
    </source>
</evidence>
<keyword evidence="1" id="KW-0547">Nucleotide-binding</keyword>
<organism evidence="1 2">
    <name type="scientific">Paenibacillus motobuensis</name>
    <dbReference type="NCBI Taxonomy" id="295324"/>
    <lineage>
        <taxon>Bacteria</taxon>
        <taxon>Bacillati</taxon>
        <taxon>Bacillota</taxon>
        <taxon>Bacilli</taxon>
        <taxon>Bacillales</taxon>
        <taxon>Paenibacillaceae</taxon>
        <taxon>Paenibacillus</taxon>
    </lineage>
</organism>
<name>A0ABN0YIM9_9BACL</name>
<accession>A0ABN0YIM9</accession>
<dbReference type="EMBL" id="BAAACX010000012">
    <property type="protein sequence ID" value="GAA0396655.1"/>
    <property type="molecule type" value="Genomic_DNA"/>
</dbReference>
<sequence length="401" mass="46741">MRKIKVIDAIMGAGKTSWAVDHVSSAEESQRFIYITPYLDEIKRIRTAVTNRTFIEPNNANEERRKLRSLKELIAAGSDIAATHSLFQTADDELVELLTEAGYTLILDEVMDVIEIANISRQDIEILVESGKVEIDESRVNWISEEYVEGRFYDIKQLSRAGNLFYHRGRFLVWTFPARVFNAFDDVYVMTYLFDAQLQRYYYDLHGIEYEYHSVRKGEHGRYVLTEYDRMSEQRTELMSLIDVYDGPLNEIGRLPNSFSATWLKAADSATITAAKNSMRNYLRNICKASASEILWTTKKDRARSLVSKGFTSSFLHCNARATNEYADRWALAYLFNRYMHPFERAFFEDRGVTVNQDLLAVSDLLQWVWRSRIRKGEQIRLYLPSSRMRSLLTAWSNYEI</sequence>
<dbReference type="RefSeq" id="WP_343862327.1">
    <property type="nucleotide sequence ID" value="NZ_BAAACX010000012.1"/>
</dbReference>
<reference evidence="1 2" key="1">
    <citation type="journal article" date="2019" name="Int. J. Syst. Evol. Microbiol.">
        <title>The Global Catalogue of Microorganisms (GCM) 10K type strain sequencing project: providing services to taxonomists for standard genome sequencing and annotation.</title>
        <authorList>
            <consortium name="The Broad Institute Genomics Platform"/>
            <consortium name="The Broad Institute Genome Sequencing Center for Infectious Disease"/>
            <person name="Wu L."/>
            <person name="Ma J."/>
        </authorList>
    </citation>
    <scope>NUCLEOTIDE SEQUENCE [LARGE SCALE GENOMIC DNA]</scope>
    <source>
        <strain evidence="1 2">JCM 12774</strain>
    </source>
</reference>
<protein>
    <submittedName>
        <fullName evidence="1">DEAD/DEAH box helicase family protein</fullName>
    </submittedName>
</protein>
<proteinExistence type="predicted"/>